<evidence type="ECO:0000256" key="1">
    <source>
        <dbReference type="SAM" id="Phobius"/>
    </source>
</evidence>
<gene>
    <name evidence="2" type="ORF">PVC01_000085400</name>
</gene>
<protein>
    <submittedName>
        <fullName evidence="2">Uncharacterized protein</fullName>
    </submittedName>
</protein>
<dbReference type="EMBL" id="FLYI01000290">
    <property type="protein sequence ID" value="SCA60573.1"/>
    <property type="molecule type" value="Genomic_DNA"/>
</dbReference>
<dbReference type="AlphaFoldDB" id="A0A1G4E831"/>
<evidence type="ECO:0000313" key="2">
    <source>
        <dbReference type="EMBL" id="SCA60573.1"/>
    </source>
</evidence>
<sequence length="86" mass="11007">MPLPFKHSRERRHALKIFNLMWFLINWHPALLFFPLINNPMWKRKINYTNYYYHYNHHYHNHYHNHYYNHKNLCCCSKILHFHIIT</sequence>
<keyword evidence="1" id="KW-0472">Membrane</keyword>
<evidence type="ECO:0000313" key="3">
    <source>
        <dbReference type="Proteomes" id="UP000305196"/>
    </source>
</evidence>
<proteinExistence type="predicted"/>
<keyword evidence="1" id="KW-0812">Transmembrane</keyword>
<reference evidence="2 3" key="1">
    <citation type="submission" date="2016-07" db="EMBL/GenBank/DDBJ databases">
        <authorList>
            <consortium name="Pathogen Informatics"/>
        </authorList>
    </citation>
    <scope>NUCLEOTIDE SEQUENCE [LARGE SCALE GENOMIC DNA]</scope>
</reference>
<keyword evidence="1" id="KW-1133">Transmembrane helix</keyword>
<name>A0A1G4E831_PLAVI</name>
<dbReference type="Proteomes" id="UP000305196">
    <property type="component" value="Unassembled WGS sequence"/>
</dbReference>
<accession>A0A1G4E831</accession>
<organism evidence="2 3">
    <name type="scientific">Plasmodium vivax</name>
    <name type="common">malaria parasite P. vivax</name>
    <dbReference type="NCBI Taxonomy" id="5855"/>
    <lineage>
        <taxon>Eukaryota</taxon>
        <taxon>Sar</taxon>
        <taxon>Alveolata</taxon>
        <taxon>Apicomplexa</taxon>
        <taxon>Aconoidasida</taxon>
        <taxon>Haemosporida</taxon>
        <taxon>Plasmodiidae</taxon>
        <taxon>Plasmodium</taxon>
        <taxon>Plasmodium (Plasmodium)</taxon>
    </lineage>
</organism>
<feature type="transmembrane region" description="Helical" evidence="1">
    <location>
        <begin position="20"/>
        <end position="37"/>
    </location>
</feature>